<evidence type="ECO:0000256" key="9">
    <source>
        <dbReference type="ARBA" id="ARBA00022801"/>
    </source>
</evidence>
<dbReference type="GO" id="GO:0004177">
    <property type="term" value="F:aminopeptidase activity"/>
    <property type="evidence" value="ECO:0007669"/>
    <property type="project" value="UniProtKB-KW"/>
</dbReference>
<dbReference type="PRINTS" id="PR00793">
    <property type="entry name" value="PROAMNOPTASE"/>
</dbReference>
<evidence type="ECO:0000256" key="5">
    <source>
        <dbReference type="ARBA" id="ARBA00021843"/>
    </source>
</evidence>
<organism evidence="14 15">
    <name type="scientific">Pseudofrancisella aestuarii</name>
    <dbReference type="NCBI Taxonomy" id="2670347"/>
    <lineage>
        <taxon>Bacteria</taxon>
        <taxon>Pseudomonadati</taxon>
        <taxon>Pseudomonadota</taxon>
        <taxon>Gammaproteobacteria</taxon>
        <taxon>Thiotrichales</taxon>
        <taxon>Francisellaceae</taxon>
        <taxon>Pseudofrancisella</taxon>
    </lineage>
</organism>
<accession>A0ABV9TCB7</accession>
<evidence type="ECO:0000259" key="13">
    <source>
        <dbReference type="Pfam" id="PF00561"/>
    </source>
</evidence>
<comment type="subcellular location">
    <subcellularLocation>
        <location evidence="2 11">Cytoplasm</location>
    </subcellularLocation>
</comment>
<reference evidence="15" key="1">
    <citation type="journal article" date="2019" name="Int. J. Syst. Evol. Microbiol.">
        <title>The Global Catalogue of Microorganisms (GCM) 10K type strain sequencing project: providing services to taxonomists for standard genome sequencing and annotation.</title>
        <authorList>
            <consortium name="The Broad Institute Genomics Platform"/>
            <consortium name="The Broad Institute Genome Sequencing Center for Infectious Disease"/>
            <person name="Wu L."/>
            <person name="Ma J."/>
        </authorList>
    </citation>
    <scope>NUCLEOTIDE SEQUENCE [LARGE SCALE GENOMIC DNA]</scope>
    <source>
        <strain evidence="15">CGMCC 1.13718</strain>
    </source>
</reference>
<dbReference type="Pfam" id="PF00561">
    <property type="entry name" value="Abhydrolase_1"/>
    <property type="match status" value="1"/>
</dbReference>
<evidence type="ECO:0000256" key="11">
    <source>
        <dbReference type="PIRNR" id="PIRNR006431"/>
    </source>
</evidence>
<evidence type="ECO:0000256" key="4">
    <source>
        <dbReference type="ARBA" id="ARBA00012568"/>
    </source>
</evidence>
<dbReference type="PANTHER" id="PTHR43722:SF1">
    <property type="entry name" value="PROLINE IMINOPEPTIDASE"/>
    <property type="match status" value="1"/>
</dbReference>
<evidence type="ECO:0000313" key="15">
    <source>
        <dbReference type="Proteomes" id="UP001595926"/>
    </source>
</evidence>
<evidence type="ECO:0000256" key="6">
    <source>
        <dbReference type="ARBA" id="ARBA00022438"/>
    </source>
</evidence>
<comment type="caution">
    <text evidence="14">The sequence shown here is derived from an EMBL/GenBank/DDBJ whole genome shotgun (WGS) entry which is preliminary data.</text>
</comment>
<dbReference type="RefSeq" id="WP_119330124.1">
    <property type="nucleotide sequence ID" value="NZ_JBHSJH010000002.1"/>
</dbReference>
<keyword evidence="7 11" id="KW-0963">Cytoplasm</keyword>
<gene>
    <name evidence="14" type="primary">pip</name>
    <name evidence="14" type="ORF">ACFPDQ_06895</name>
</gene>
<dbReference type="PRINTS" id="PR00111">
    <property type="entry name" value="ABHYDROLASE"/>
</dbReference>
<evidence type="ECO:0000256" key="3">
    <source>
        <dbReference type="ARBA" id="ARBA00010088"/>
    </source>
</evidence>
<keyword evidence="8 11" id="KW-0645">Protease</keyword>
<dbReference type="NCBIfam" id="TIGR01249">
    <property type="entry name" value="pro_imino_pep_1"/>
    <property type="match status" value="1"/>
</dbReference>
<evidence type="ECO:0000313" key="14">
    <source>
        <dbReference type="EMBL" id="MFC4892776.1"/>
    </source>
</evidence>
<evidence type="ECO:0000256" key="8">
    <source>
        <dbReference type="ARBA" id="ARBA00022670"/>
    </source>
</evidence>
<dbReference type="PIRSF" id="PIRSF006431">
    <property type="entry name" value="Pept_S33"/>
    <property type="match status" value="1"/>
</dbReference>
<dbReference type="EC" id="3.4.11.5" evidence="4 11"/>
<evidence type="ECO:0000256" key="12">
    <source>
        <dbReference type="RuleBase" id="RU003421"/>
    </source>
</evidence>
<dbReference type="SUPFAM" id="SSF53474">
    <property type="entry name" value="alpha/beta-Hydrolases"/>
    <property type="match status" value="1"/>
</dbReference>
<dbReference type="InterPro" id="IPR000073">
    <property type="entry name" value="AB_hydrolase_1"/>
</dbReference>
<dbReference type="InterPro" id="IPR029058">
    <property type="entry name" value="AB_hydrolase_fold"/>
</dbReference>
<protein>
    <recommendedName>
        <fullName evidence="5 11">Proline iminopeptidase</fullName>
        <shortName evidence="11">PIP</shortName>
        <ecNumber evidence="4 11">3.4.11.5</ecNumber>
    </recommendedName>
    <alternativeName>
        <fullName evidence="10 11">Prolyl aminopeptidase</fullName>
    </alternativeName>
</protein>
<comment type="similarity">
    <text evidence="3 11 12">Belongs to the peptidase S33 family.</text>
</comment>
<feature type="domain" description="AB hydrolase-1" evidence="13">
    <location>
        <begin position="37"/>
        <end position="295"/>
    </location>
</feature>
<dbReference type="Proteomes" id="UP001595926">
    <property type="component" value="Unassembled WGS sequence"/>
</dbReference>
<evidence type="ECO:0000256" key="7">
    <source>
        <dbReference type="ARBA" id="ARBA00022490"/>
    </source>
</evidence>
<dbReference type="InterPro" id="IPR005944">
    <property type="entry name" value="Pro_iminopeptidase"/>
</dbReference>
<sequence length="313" mass="35566">MPLYPQIEPYNSQFLKVSDIHTIYFEECGNPNGKPALFIHGGPGGGIQPSYRQYFNPKKYRIILVDQRGCGKSTPFAELKENTTQHLIEDFELLRNKLKIHKWMIFGGSWGSTLGLAYAQAYPEVVTELVLRGIFLGRKKEINWLYQHGASEVFPDMWEKYIKPIPVEQRKDFISAYHSILTGNNENLKQEAAIAWSVWEASTSKLFIDKKSIDRYGEDKFSLAFARIECHFFKNGLFIEEAQLLKDAYKIKNTPGVIVQGRYDIVCPAASAWDLHKAWPTAKLEIIPDAGHSISEPGIVEALVKATDSFSES</sequence>
<evidence type="ECO:0000256" key="2">
    <source>
        <dbReference type="ARBA" id="ARBA00004496"/>
    </source>
</evidence>
<comment type="catalytic activity">
    <reaction evidence="1 11 12">
        <text>Release of N-terminal proline from a peptide.</text>
        <dbReference type="EC" id="3.4.11.5"/>
    </reaction>
</comment>
<dbReference type="EMBL" id="JBHSJH010000002">
    <property type="protein sequence ID" value="MFC4892776.1"/>
    <property type="molecule type" value="Genomic_DNA"/>
</dbReference>
<keyword evidence="9 11" id="KW-0378">Hydrolase</keyword>
<evidence type="ECO:0000256" key="1">
    <source>
        <dbReference type="ARBA" id="ARBA00001585"/>
    </source>
</evidence>
<evidence type="ECO:0000256" key="10">
    <source>
        <dbReference type="ARBA" id="ARBA00029605"/>
    </source>
</evidence>
<dbReference type="InterPro" id="IPR002410">
    <property type="entry name" value="Peptidase_S33"/>
</dbReference>
<keyword evidence="15" id="KW-1185">Reference proteome</keyword>
<keyword evidence="6 11" id="KW-0031">Aminopeptidase</keyword>
<dbReference type="PANTHER" id="PTHR43722">
    <property type="entry name" value="PROLINE IMINOPEPTIDASE"/>
    <property type="match status" value="1"/>
</dbReference>
<name>A0ABV9TCB7_9GAMM</name>
<proteinExistence type="inferred from homology"/>
<dbReference type="Gene3D" id="3.40.50.1820">
    <property type="entry name" value="alpha/beta hydrolase"/>
    <property type="match status" value="1"/>
</dbReference>